<dbReference type="GO" id="GO:0045121">
    <property type="term" value="C:membrane raft"/>
    <property type="evidence" value="ECO:0007669"/>
    <property type="project" value="TreeGrafter"/>
</dbReference>
<evidence type="ECO:0000313" key="2">
    <source>
        <dbReference type="Ensembl" id="ENSPSMP00000006109.1"/>
    </source>
</evidence>
<evidence type="ECO:0000313" key="3">
    <source>
        <dbReference type="Proteomes" id="UP000694414"/>
    </source>
</evidence>
<dbReference type="GO" id="GO:0001775">
    <property type="term" value="P:cell activation"/>
    <property type="evidence" value="ECO:0007669"/>
    <property type="project" value="TreeGrafter"/>
</dbReference>
<dbReference type="PANTHER" id="PTHR16676">
    <property type="entry name" value="SIGNAL TRANSDUCER CD24"/>
    <property type="match status" value="1"/>
</dbReference>
<dbReference type="AlphaFoldDB" id="A0A8C8YY75"/>
<dbReference type="GO" id="GO:0030296">
    <property type="term" value="F:protein tyrosine kinase activator activity"/>
    <property type="evidence" value="ECO:0007669"/>
    <property type="project" value="TreeGrafter"/>
</dbReference>
<dbReference type="PANTHER" id="PTHR16676:SF0">
    <property type="entry name" value="SIGNAL TRANSDUCER CD24"/>
    <property type="match status" value="1"/>
</dbReference>
<feature type="signal peptide" evidence="1">
    <location>
        <begin position="1"/>
        <end position="26"/>
    </location>
</feature>
<dbReference type="GO" id="GO:0009897">
    <property type="term" value="C:external side of plasma membrane"/>
    <property type="evidence" value="ECO:0007669"/>
    <property type="project" value="TreeGrafter"/>
</dbReference>
<organism evidence="2 3">
    <name type="scientific">Prolemur simus</name>
    <name type="common">Greater bamboo lemur</name>
    <name type="synonym">Hapalemur simus</name>
    <dbReference type="NCBI Taxonomy" id="1328070"/>
    <lineage>
        <taxon>Eukaryota</taxon>
        <taxon>Metazoa</taxon>
        <taxon>Chordata</taxon>
        <taxon>Craniata</taxon>
        <taxon>Vertebrata</taxon>
        <taxon>Euteleostomi</taxon>
        <taxon>Mammalia</taxon>
        <taxon>Eutheria</taxon>
        <taxon>Euarchontoglires</taxon>
        <taxon>Primates</taxon>
        <taxon>Strepsirrhini</taxon>
        <taxon>Lemuriformes</taxon>
        <taxon>Lemuridae</taxon>
        <taxon>Prolemur</taxon>
    </lineage>
</organism>
<dbReference type="Pfam" id="PF14984">
    <property type="entry name" value="CD24"/>
    <property type="match status" value="1"/>
</dbReference>
<dbReference type="Ensembl" id="ENSPSMT00000007241.1">
    <property type="protein sequence ID" value="ENSPSMP00000006109.1"/>
    <property type="gene ID" value="ENSPSMG00000004639.1"/>
</dbReference>
<dbReference type="Proteomes" id="UP000694414">
    <property type="component" value="Unplaced"/>
</dbReference>
<evidence type="ECO:0000256" key="1">
    <source>
        <dbReference type="SAM" id="SignalP"/>
    </source>
</evidence>
<protein>
    <submittedName>
        <fullName evidence="2">Uncharacterized protein</fullName>
    </submittedName>
</protein>
<dbReference type="InterPro" id="IPR028029">
    <property type="entry name" value="CD24"/>
</dbReference>
<name>A0A8C8YY75_PROSS</name>
<dbReference type="GO" id="GO:0022407">
    <property type="term" value="P:regulation of cell-cell adhesion"/>
    <property type="evidence" value="ECO:0007669"/>
    <property type="project" value="TreeGrafter"/>
</dbReference>
<proteinExistence type="predicted"/>
<reference evidence="2" key="1">
    <citation type="submission" date="2025-08" db="UniProtKB">
        <authorList>
            <consortium name="Ensembl"/>
        </authorList>
    </citation>
    <scope>IDENTIFICATION</scope>
</reference>
<reference evidence="2" key="2">
    <citation type="submission" date="2025-09" db="UniProtKB">
        <authorList>
            <consortium name="Ensembl"/>
        </authorList>
    </citation>
    <scope>IDENTIFICATION</scope>
</reference>
<keyword evidence="1" id="KW-0732">Signal</keyword>
<keyword evidence="3" id="KW-1185">Reference proteome</keyword>
<sequence>MSREMAATLRLGLLLLALLLPMQIYANQTSTLTVANKSFQSTSAHPNPANATTKGVGSALKLTASLLMVSLSSTSLLKTETQSLLIIERN</sequence>
<accession>A0A8C8YY75</accession>
<dbReference type="GO" id="GO:0007155">
    <property type="term" value="P:cell adhesion"/>
    <property type="evidence" value="ECO:0007669"/>
    <property type="project" value="InterPro"/>
</dbReference>
<feature type="chain" id="PRO_5034191050" evidence="1">
    <location>
        <begin position="27"/>
        <end position="90"/>
    </location>
</feature>
<dbReference type="GeneTree" id="ENSGT00390000018829"/>